<evidence type="ECO:0000256" key="1">
    <source>
        <dbReference type="SAM" id="MobiDB-lite"/>
    </source>
</evidence>
<accession>A0A941EBL2</accession>
<gene>
    <name evidence="2" type="ORF">KDK95_14895</name>
</gene>
<dbReference type="RefSeq" id="WP_212518745.1">
    <property type="nucleotide sequence ID" value="NZ_JAGSOH010000038.1"/>
</dbReference>
<sequence length="59" mass="6631">MSAAVWSEPHEPEPRRRDKRRPASVARDDSVLTFITTVCAPRPPVELDPRVVPGPTARR</sequence>
<dbReference type="EMBL" id="JAGSOH010000038">
    <property type="protein sequence ID" value="MBR7827603.1"/>
    <property type="molecule type" value="Genomic_DNA"/>
</dbReference>
<reference evidence="2" key="1">
    <citation type="submission" date="2021-04" db="EMBL/GenBank/DDBJ databases">
        <title>Genome based classification of Actinospica acidithermotolerans sp. nov., an actinobacterium isolated from an Indonesian hot spring.</title>
        <authorList>
            <person name="Kusuma A.B."/>
            <person name="Putra K.E."/>
            <person name="Nafisah S."/>
            <person name="Loh J."/>
            <person name="Nouioui I."/>
            <person name="Goodfellow M."/>
        </authorList>
    </citation>
    <scope>NUCLEOTIDE SEQUENCE</scope>
    <source>
        <strain evidence="2">MGRD01-02</strain>
    </source>
</reference>
<dbReference type="Proteomes" id="UP000676325">
    <property type="component" value="Unassembled WGS sequence"/>
</dbReference>
<name>A0A941EBL2_9ACTN</name>
<organism evidence="2 3">
    <name type="scientific">Actinospica acidithermotolerans</name>
    <dbReference type="NCBI Taxonomy" id="2828514"/>
    <lineage>
        <taxon>Bacteria</taxon>
        <taxon>Bacillati</taxon>
        <taxon>Actinomycetota</taxon>
        <taxon>Actinomycetes</taxon>
        <taxon>Catenulisporales</taxon>
        <taxon>Actinospicaceae</taxon>
        <taxon>Actinospica</taxon>
    </lineage>
</organism>
<dbReference type="AlphaFoldDB" id="A0A941EBL2"/>
<feature type="region of interest" description="Disordered" evidence="1">
    <location>
        <begin position="1"/>
        <end position="28"/>
    </location>
</feature>
<evidence type="ECO:0000313" key="2">
    <source>
        <dbReference type="EMBL" id="MBR7827603.1"/>
    </source>
</evidence>
<protein>
    <submittedName>
        <fullName evidence="2">Uncharacterized protein</fullName>
    </submittedName>
</protein>
<keyword evidence="3" id="KW-1185">Reference proteome</keyword>
<comment type="caution">
    <text evidence="2">The sequence shown here is derived from an EMBL/GenBank/DDBJ whole genome shotgun (WGS) entry which is preliminary data.</text>
</comment>
<evidence type="ECO:0000313" key="3">
    <source>
        <dbReference type="Proteomes" id="UP000676325"/>
    </source>
</evidence>
<proteinExistence type="predicted"/>